<dbReference type="Proteomes" id="UP000253628">
    <property type="component" value="Unassembled WGS sequence"/>
</dbReference>
<keyword evidence="2" id="KW-1185">Reference proteome</keyword>
<feature type="non-terminal residue" evidence="1">
    <location>
        <position position="72"/>
    </location>
</feature>
<dbReference type="RefSeq" id="WP_211317347.1">
    <property type="nucleotide sequence ID" value="NZ_QNRQ01000026.1"/>
</dbReference>
<evidence type="ECO:0000313" key="2">
    <source>
        <dbReference type="Proteomes" id="UP000253628"/>
    </source>
</evidence>
<dbReference type="AlphaFoldDB" id="A0A366H0F3"/>
<comment type="caution">
    <text evidence="1">The sequence shown here is derived from an EMBL/GenBank/DDBJ whole genome shotgun (WGS) entry which is preliminary data.</text>
</comment>
<sequence>MSGRLTWDSIGPAPYESGWSVFIKVLWANYMRMSELETLIHVSADVILTHCAGVKLTHLGEYGGFLAAGYVD</sequence>
<accession>A0A366H0F3</accession>
<gene>
    <name evidence="1" type="ORF">DFR37_12629</name>
</gene>
<organism evidence="1 2">
    <name type="scientific">Eoetvoesiella caeni</name>
    <dbReference type="NCBI Taxonomy" id="645616"/>
    <lineage>
        <taxon>Bacteria</taxon>
        <taxon>Pseudomonadati</taxon>
        <taxon>Pseudomonadota</taxon>
        <taxon>Betaproteobacteria</taxon>
        <taxon>Burkholderiales</taxon>
        <taxon>Alcaligenaceae</taxon>
        <taxon>Eoetvoesiella</taxon>
    </lineage>
</organism>
<name>A0A366H0F3_9BURK</name>
<protein>
    <submittedName>
        <fullName evidence="1">Uncharacterized protein</fullName>
    </submittedName>
</protein>
<dbReference type="EMBL" id="QNRQ01000026">
    <property type="protein sequence ID" value="RBP33638.1"/>
    <property type="molecule type" value="Genomic_DNA"/>
</dbReference>
<proteinExistence type="predicted"/>
<evidence type="ECO:0000313" key="1">
    <source>
        <dbReference type="EMBL" id="RBP33638.1"/>
    </source>
</evidence>
<reference evidence="1 2" key="1">
    <citation type="submission" date="2018-06" db="EMBL/GenBank/DDBJ databases">
        <title>Genomic Encyclopedia of Type Strains, Phase IV (KMG-IV): sequencing the most valuable type-strain genomes for metagenomic binning, comparative biology and taxonomic classification.</title>
        <authorList>
            <person name="Goeker M."/>
        </authorList>
    </citation>
    <scope>NUCLEOTIDE SEQUENCE [LARGE SCALE GENOMIC DNA]</scope>
    <source>
        <strain evidence="1 2">DSM 25520</strain>
    </source>
</reference>